<dbReference type="Gene3D" id="1.10.287.310">
    <property type="match status" value="1"/>
</dbReference>
<protein>
    <recommendedName>
        <fullName evidence="4 5">Large ribosomal subunit protein uL29</fullName>
    </recommendedName>
</protein>
<keyword evidence="2 5" id="KW-0689">Ribosomal protein</keyword>
<dbReference type="FunFam" id="1.10.287.310:FF:000001">
    <property type="entry name" value="50S ribosomal protein L29"/>
    <property type="match status" value="1"/>
</dbReference>
<dbReference type="InterPro" id="IPR018254">
    <property type="entry name" value="Ribosomal_uL29_CS"/>
</dbReference>
<keyword evidence="7" id="KW-1185">Reference proteome</keyword>
<evidence type="ECO:0000256" key="2">
    <source>
        <dbReference type="ARBA" id="ARBA00022980"/>
    </source>
</evidence>
<dbReference type="KEGG" id="lpil:LIP_3263"/>
<evidence type="ECO:0000256" key="1">
    <source>
        <dbReference type="ARBA" id="ARBA00009254"/>
    </source>
</evidence>
<evidence type="ECO:0000256" key="5">
    <source>
        <dbReference type="HAMAP-Rule" id="MF_00374"/>
    </source>
</evidence>
<dbReference type="GO" id="GO:0006412">
    <property type="term" value="P:translation"/>
    <property type="evidence" value="ECO:0007669"/>
    <property type="project" value="UniProtKB-UniRule"/>
</dbReference>
<comment type="similarity">
    <text evidence="1 5">Belongs to the universal ribosomal protein uL29 family.</text>
</comment>
<dbReference type="InterPro" id="IPR036049">
    <property type="entry name" value="Ribosomal_uL29_sf"/>
</dbReference>
<evidence type="ECO:0000313" key="7">
    <source>
        <dbReference type="Proteomes" id="UP000065807"/>
    </source>
</evidence>
<dbReference type="PANTHER" id="PTHR10916">
    <property type="entry name" value="60S RIBOSOMAL PROTEIN L35/50S RIBOSOMAL PROTEIN L29"/>
    <property type="match status" value="1"/>
</dbReference>
<dbReference type="Pfam" id="PF00831">
    <property type="entry name" value="Ribosomal_L29"/>
    <property type="match status" value="1"/>
</dbReference>
<dbReference type="RefSeq" id="WP_068140372.1">
    <property type="nucleotide sequence ID" value="NZ_AP014924.1"/>
</dbReference>
<dbReference type="SUPFAM" id="SSF46561">
    <property type="entry name" value="Ribosomal protein L29 (L29p)"/>
    <property type="match status" value="1"/>
</dbReference>
<dbReference type="PANTHER" id="PTHR10916:SF0">
    <property type="entry name" value="LARGE RIBOSOMAL SUBUNIT PROTEIN UL29C"/>
    <property type="match status" value="1"/>
</dbReference>
<dbReference type="PATRIC" id="fig|1555112.3.peg.3302"/>
<dbReference type="OrthoDB" id="9815192at2"/>
<evidence type="ECO:0000256" key="4">
    <source>
        <dbReference type="ARBA" id="ARBA00035204"/>
    </source>
</evidence>
<dbReference type="AlphaFoldDB" id="A0A0K2SPN5"/>
<dbReference type="HAMAP" id="MF_00374">
    <property type="entry name" value="Ribosomal_uL29"/>
    <property type="match status" value="1"/>
</dbReference>
<sequence>MKAEELRDLTGEELSRKVADLKEELFNLRFQMATGQLDNPMRLRAVRRDIARVRTVMRERELAEEKSAQAKRS</sequence>
<dbReference type="STRING" id="1555112.LIP_3263"/>
<dbReference type="InterPro" id="IPR050063">
    <property type="entry name" value="Ribosomal_protein_uL29"/>
</dbReference>
<dbReference type="Proteomes" id="UP000065807">
    <property type="component" value="Chromosome"/>
</dbReference>
<dbReference type="InterPro" id="IPR001854">
    <property type="entry name" value="Ribosomal_uL29"/>
</dbReference>
<dbReference type="EMBL" id="AP014924">
    <property type="protein sequence ID" value="BAS29080.1"/>
    <property type="molecule type" value="Genomic_DNA"/>
</dbReference>
<proteinExistence type="inferred from homology"/>
<keyword evidence="3 5" id="KW-0687">Ribonucleoprotein</keyword>
<dbReference type="PROSITE" id="PS00579">
    <property type="entry name" value="RIBOSOMAL_L29"/>
    <property type="match status" value="1"/>
</dbReference>
<evidence type="ECO:0000313" key="6">
    <source>
        <dbReference type="EMBL" id="BAS29080.1"/>
    </source>
</evidence>
<reference evidence="7" key="2">
    <citation type="journal article" date="2016" name="Int. J. Syst. Evol. Microbiol.">
        <title>Complete genome sequence and cell structure of Limnochorda pilosa, a Gram-negative spore-former within the phylum Firmicutes.</title>
        <authorList>
            <person name="Watanabe M."/>
            <person name="Kojima H."/>
            <person name="Fukui M."/>
        </authorList>
    </citation>
    <scope>NUCLEOTIDE SEQUENCE [LARGE SCALE GENOMIC DNA]</scope>
    <source>
        <strain evidence="7">HC45</strain>
    </source>
</reference>
<dbReference type="CDD" id="cd00427">
    <property type="entry name" value="Ribosomal_L29_HIP"/>
    <property type="match status" value="1"/>
</dbReference>
<evidence type="ECO:0000256" key="3">
    <source>
        <dbReference type="ARBA" id="ARBA00023274"/>
    </source>
</evidence>
<reference evidence="7" key="1">
    <citation type="submission" date="2015-07" db="EMBL/GenBank/DDBJ databases">
        <title>Complete genome sequence and phylogenetic analysis of Limnochorda pilosa.</title>
        <authorList>
            <person name="Watanabe M."/>
            <person name="Kojima H."/>
            <person name="Fukui M."/>
        </authorList>
    </citation>
    <scope>NUCLEOTIDE SEQUENCE [LARGE SCALE GENOMIC DNA]</scope>
    <source>
        <strain evidence="7">HC45</strain>
    </source>
</reference>
<name>A0A0K2SPN5_LIMPI</name>
<dbReference type="GO" id="GO:0003735">
    <property type="term" value="F:structural constituent of ribosome"/>
    <property type="evidence" value="ECO:0007669"/>
    <property type="project" value="InterPro"/>
</dbReference>
<dbReference type="NCBIfam" id="TIGR00012">
    <property type="entry name" value="L29"/>
    <property type="match status" value="1"/>
</dbReference>
<dbReference type="GO" id="GO:0022625">
    <property type="term" value="C:cytosolic large ribosomal subunit"/>
    <property type="evidence" value="ECO:0007669"/>
    <property type="project" value="TreeGrafter"/>
</dbReference>
<organism evidence="6 7">
    <name type="scientific">Limnochorda pilosa</name>
    <dbReference type="NCBI Taxonomy" id="1555112"/>
    <lineage>
        <taxon>Bacteria</taxon>
        <taxon>Bacillati</taxon>
        <taxon>Bacillota</taxon>
        <taxon>Limnochordia</taxon>
        <taxon>Limnochordales</taxon>
        <taxon>Limnochordaceae</taxon>
        <taxon>Limnochorda</taxon>
    </lineage>
</organism>
<gene>
    <name evidence="5" type="primary">rpmC</name>
    <name evidence="6" type="ORF">LIP_3263</name>
</gene>
<accession>A0A0K2SPN5</accession>